<dbReference type="SUPFAM" id="SSF46929">
    <property type="entry name" value="DNA helicase RuvA subunit, C-terminal domain"/>
    <property type="match status" value="1"/>
</dbReference>
<comment type="caution">
    <text evidence="6">Lacks conserved residue(s) required for the propagation of feature annotation.</text>
</comment>
<evidence type="ECO:0000256" key="3">
    <source>
        <dbReference type="ARBA" id="ARBA00023125"/>
    </source>
</evidence>
<dbReference type="HAMAP" id="MF_00031">
    <property type="entry name" value="DNA_HJ_migration_RuvA"/>
    <property type="match status" value="1"/>
</dbReference>
<dbReference type="Pfam" id="PF14520">
    <property type="entry name" value="HHH_5"/>
    <property type="match status" value="1"/>
</dbReference>
<evidence type="ECO:0000313" key="10">
    <source>
        <dbReference type="Proteomes" id="UP000196368"/>
    </source>
</evidence>
<organism evidence="9 10">
    <name type="scientific">Candidatus Avelusimicrobium gallicola</name>
    <dbReference type="NCBI Taxonomy" id="2562704"/>
    <lineage>
        <taxon>Bacteria</taxon>
        <taxon>Pseudomonadati</taxon>
        <taxon>Elusimicrobiota</taxon>
        <taxon>Elusimicrobia</taxon>
        <taxon>Elusimicrobiales</taxon>
        <taxon>Elusimicrobiaceae</taxon>
        <taxon>Candidatus Avelusimicrobium</taxon>
    </lineage>
</organism>
<evidence type="ECO:0000256" key="2">
    <source>
        <dbReference type="ARBA" id="ARBA00022763"/>
    </source>
</evidence>
<dbReference type="InterPro" id="IPR036267">
    <property type="entry name" value="RuvA_C_sf"/>
</dbReference>
<name>A0A1Y4DBU5_9BACT</name>
<dbReference type="GO" id="GO:0048476">
    <property type="term" value="C:Holliday junction resolvase complex"/>
    <property type="evidence" value="ECO:0007669"/>
    <property type="project" value="UniProtKB-UniRule"/>
</dbReference>
<protein>
    <recommendedName>
        <fullName evidence="6">Holliday junction branch migration complex subunit RuvA</fullName>
    </recommendedName>
</protein>
<reference evidence="10" key="1">
    <citation type="submission" date="2017-04" db="EMBL/GenBank/DDBJ databases">
        <title>Function of individual gut microbiota members based on whole genome sequencing of pure cultures obtained from chicken caecum.</title>
        <authorList>
            <person name="Medvecky M."/>
            <person name="Cejkova D."/>
            <person name="Polansky O."/>
            <person name="Karasova D."/>
            <person name="Kubasova T."/>
            <person name="Cizek A."/>
            <person name="Rychlik I."/>
        </authorList>
    </citation>
    <scope>NUCLEOTIDE SEQUENCE [LARGE SCALE GENOMIC DNA]</scope>
    <source>
        <strain evidence="10">An273</strain>
    </source>
</reference>
<dbReference type="InterPro" id="IPR012340">
    <property type="entry name" value="NA-bd_OB-fold"/>
</dbReference>
<gene>
    <name evidence="6" type="primary">ruvA</name>
    <name evidence="9" type="ORF">B5F75_05330</name>
</gene>
<dbReference type="SUPFAM" id="SSF47781">
    <property type="entry name" value="RuvA domain 2-like"/>
    <property type="match status" value="1"/>
</dbReference>
<comment type="similarity">
    <text evidence="6">Belongs to the RuvA family.</text>
</comment>
<dbReference type="CDD" id="cd14332">
    <property type="entry name" value="UBA_RuvA_C"/>
    <property type="match status" value="1"/>
</dbReference>
<feature type="region of interest" description="Domain I" evidence="6">
    <location>
        <begin position="1"/>
        <end position="64"/>
    </location>
</feature>
<comment type="subcellular location">
    <subcellularLocation>
        <location evidence="6">Cytoplasm</location>
    </subcellularLocation>
</comment>
<evidence type="ECO:0000256" key="4">
    <source>
        <dbReference type="ARBA" id="ARBA00023172"/>
    </source>
</evidence>
<evidence type="ECO:0000256" key="5">
    <source>
        <dbReference type="ARBA" id="ARBA00023204"/>
    </source>
</evidence>
<dbReference type="InterPro" id="IPR013849">
    <property type="entry name" value="DNA_helicase_Holl-junc_RuvA_I"/>
</dbReference>
<keyword evidence="4 6" id="KW-0233">DNA recombination</keyword>
<dbReference type="Gene3D" id="1.10.150.20">
    <property type="entry name" value="5' to 3' exonuclease, C-terminal subdomain"/>
    <property type="match status" value="1"/>
</dbReference>
<comment type="subunit">
    <text evidence="6">Homotetramer. Forms an RuvA(8)-RuvB(12)-Holliday junction (HJ) complex. HJ DNA is sandwiched between 2 RuvA tetramers; dsDNA enters through RuvA and exits via RuvB. An RuvB hexamer assembles on each DNA strand where it exits the tetramer. Each RuvB hexamer is contacted by two RuvA subunits (via domain III) on 2 adjacent RuvB subunits; this complex drives branch migration. In the full resolvosome a probable DNA-RuvA(4)-RuvB(12)-RuvC(2) complex forms which resolves the HJ.</text>
</comment>
<dbReference type="NCBIfam" id="TIGR00084">
    <property type="entry name" value="ruvA"/>
    <property type="match status" value="1"/>
</dbReference>
<dbReference type="AlphaFoldDB" id="A0A1Y4DBU5"/>
<dbReference type="SUPFAM" id="SSF50249">
    <property type="entry name" value="Nucleic acid-binding proteins"/>
    <property type="match status" value="1"/>
</dbReference>
<evidence type="ECO:0000259" key="7">
    <source>
        <dbReference type="Pfam" id="PF01330"/>
    </source>
</evidence>
<keyword evidence="5 6" id="KW-0234">DNA repair</keyword>
<proteinExistence type="inferred from homology"/>
<keyword evidence="1 6" id="KW-0963">Cytoplasm</keyword>
<feature type="domain" description="Holliday junction DNA helicase RuvA C-terminal" evidence="8">
    <location>
        <begin position="158"/>
        <end position="201"/>
    </location>
</feature>
<dbReference type="Pfam" id="PF01330">
    <property type="entry name" value="RuvA_N"/>
    <property type="match status" value="1"/>
</dbReference>
<dbReference type="RefSeq" id="WP_087288709.1">
    <property type="nucleotide sequence ID" value="NZ_NFJD01000003.1"/>
</dbReference>
<keyword evidence="3 6" id="KW-0238">DNA-binding</keyword>
<dbReference type="GO" id="GO:0000400">
    <property type="term" value="F:four-way junction DNA binding"/>
    <property type="evidence" value="ECO:0007669"/>
    <property type="project" value="UniProtKB-UniRule"/>
</dbReference>
<dbReference type="InterPro" id="IPR000085">
    <property type="entry name" value="RuvA"/>
</dbReference>
<feature type="region of interest" description="Domain III" evidence="6">
    <location>
        <begin position="150"/>
        <end position="203"/>
    </location>
</feature>
<keyword evidence="2 6" id="KW-0227">DNA damage</keyword>
<dbReference type="EMBL" id="NFJD01000003">
    <property type="protein sequence ID" value="OUO56614.1"/>
    <property type="molecule type" value="Genomic_DNA"/>
</dbReference>
<dbReference type="InterPro" id="IPR010994">
    <property type="entry name" value="RuvA_2-like"/>
</dbReference>
<comment type="caution">
    <text evidence="9">The sequence shown here is derived from an EMBL/GenBank/DDBJ whole genome shotgun (WGS) entry which is preliminary data.</text>
</comment>
<dbReference type="GO" id="GO:0006310">
    <property type="term" value="P:DNA recombination"/>
    <property type="evidence" value="ECO:0007669"/>
    <property type="project" value="UniProtKB-UniRule"/>
</dbReference>
<dbReference type="GO" id="GO:0005524">
    <property type="term" value="F:ATP binding"/>
    <property type="evidence" value="ECO:0007669"/>
    <property type="project" value="InterPro"/>
</dbReference>
<dbReference type="InterPro" id="IPR011114">
    <property type="entry name" value="RuvA_C"/>
</dbReference>
<evidence type="ECO:0000259" key="8">
    <source>
        <dbReference type="Pfam" id="PF07499"/>
    </source>
</evidence>
<keyword evidence="10" id="KW-1185">Reference proteome</keyword>
<evidence type="ECO:0000256" key="6">
    <source>
        <dbReference type="HAMAP-Rule" id="MF_00031"/>
    </source>
</evidence>
<evidence type="ECO:0000313" key="9">
    <source>
        <dbReference type="EMBL" id="OUO56614.1"/>
    </source>
</evidence>
<dbReference type="GO" id="GO:0005737">
    <property type="term" value="C:cytoplasm"/>
    <property type="evidence" value="ECO:0007669"/>
    <property type="project" value="UniProtKB-SubCell"/>
</dbReference>
<dbReference type="Pfam" id="PF07499">
    <property type="entry name" value="RuvA_C"/>
    <property type="match status" value="1"/>
</dbReference>
<dbReference type="Gene3D" id="2.40.50.140">
    <property type="entry name" value="Nucleic acid-binding proteins"/>
    <property type="match status" value="1"/>
</dbReference>
<sequence length="203" mass="22266">MIAYLKGEILEVKEDGAVIVCGGVGYEVNLAHSSALELTAGTERALYVAESISPYDGTVLYGFLNKEDKELWLLFKTAIPNTGPKKAMEFLNKALRSVADFHNAILKRDPKILTGIFGFTAKTAEKLITSLKDKMDAVTVQGESKIKVMDEAPYMSGVMEALTALGYSAAESRRAMEKLYAEGINPNDKIENLIKEALRVLKK</sequence>
<accession>A0A1Y4DBU5</accession>
<dbReference type="GO" id="GO:0006281">
    <property type="term" value="P:DNA repair"/>
    <property type="evidence" value="ECO:0007669"/>
    <property type="project" value="UniProtKB-UniRule"/>
</dbReference>
<dbReference type="Proteomes" id="UP000196368">
    <property type="component" value="Unassembled WGS sequence"/>
</dbReference>
<dbReference type="GO" id="GO:0009379">
    <property type="term" value="C:Holliday junction helicase complex"/>
    <property type="evidence" value="ECO:0007669"/>
    <property type="project" value="InterPro"/>
</dbReference>
<evidence type="ECO:0000256" key="1">
    <source>
        <dbReference type="ARBA" id="ARBA00022490"/>
    </source>
</evidence>
<dbReference type="OrthoDB" id="5293449at2"/>
<comment type="function">
    <text evidence="6">The RuvA-RuvB-RuvC complex processes Holliday junction (HJ) DNA during genetic recombination and DNA repair, while the RuvA-RuvB complex plays an important role in the rescue of blocked DNA replication forks via replication fork reversal (RFR). RuvA specifically binds to HJ cruciform DNA, conferring on it an open structure. The RuvB hexamer acts as an ATP-dependent pump, pulling dsDNA into and through the RuvAB complex. HJ branch migration allows RuvC to scan DNA until it finds its consensus sequence, where it cleaves and resolves the cruciform DNA.</text>
</comment>
<dbReference type="Gene3D" id="1.10.8.10">
    <property type="entry name" value="DNA helicase RuvA subunit, C-terminal domain"/>
    <property type="match status" value="1"/>
</dbReference>
<feature type="domain" description="DNA helicase Holliday junction RuvA type" evidence="7">
    <location>
        <begin position="1"/>
        <end position="62"/>
    </location>
</feature>
<dbReference type="GO" id="GO:0009378">
    <property type="term" value="F:four-way junction helicase activity"/>
    <property type="evidence" value="ECO:0007669"/>
    <property type="project" value="InterPro"/>
</dbReference>
<comment type="domain">
    <text evidence="6">Has three domains with a flexible linker between the domains II and III and assumes an 'L' shape. Domain III is highly mobile and contacts RuvB.</text>
</comment>